<accession>Q6ZNT3</accession>
<organism evidence="1">
    <name type="scientific">Homo sapiens</name>
    <name type="common">Human</name>
    <dbReference type="NCBI Taxonomy" id="9606"/>
    <lineage>
        <taxon>Eukaryota</taxon>
        <taxon>Metazoa</taxon>
        <taxon>Chordata</taxon>
        <taxon>Craniata</taxon>
        <taxon>Vertebrata</taxon>
        <taxon>Euteleostomi</taxon>
        <taxon>Mammalia</taxon>
        <taxon>Eutheria</taxon>
        <taxon>Euarchontoglires</taxon>
        <taxon>Primates</taxon>
        <taxon>Haplorrhini</taxon>
        <taxon>Catarrhini</taxon>
        <taxon>Hominidae</taxon>
        <taxon>Homo</taxon>
    </lineage>
</organism>
<evidence type="ECO:0000313" key="1">
    <source>
        <dbReference type="EMBL" id="BAC85412.1"/>
    </source>
</evidence>
<reference evidence="1" key="1">
    <citation type="submission" date="2003-07" db="EMBL/GenBank/DDBJ databases">
        <title>NEDO human cDNA sequencing project.</title>
        <authorList>
            <person name="Oshima A."/>
            <person name="Takahashi-Fujii A."/>
            <person name="Tanase T."/>
            <person name="Imose N."/>
            <person name="Takeuchi K."/>
            <person name="Arita M."/>
            <person name="Musashino K."/>
            <person name="Yuuki H."/>
            <person name="Hara H."/>
            <person name="Suzuki Y."/>
            <person name="Hata H."/>
            <person name="Nakagawa K."/>
            <person name="Mizuno S."/>
            <person name="Morinaga M."/>
            <person name="Kawamura M."/>
            <person name="Sugiyama T."/>
            <person name="Irie R."/>
            <person name="Otsuki T."/>
            <person name="Sato H."/>
            <person name="Nishikawa T."/>
            <person name="Sugiyama A."/>
            <person name="Kawakami B."/>
            <person name="Nagai K."/>
            <person name="Isogai T."/>
            <person name="Sugano S."/>
        </authorList>
    </citation>
    <scope>NUCLEOTIDE SEQUENCE</scope>
    <source>
        <tissue evidence="1">Synovial membrane</tissue>
    </source>
</reference>
<name>Q6ZNT3_HUMAN</name>
<proteinExistence type="evidence at transcript level"/>
<protein>
    <submittedName>
        <fullName evidence="1">cDNA FLJ27206 fis, clone SYN03441</fullName>
    </submittedName>
</protein>
<dbReference type="EMBL" id="AK130716">
    <property type="protein sequence ID" value="BAC85412.1"/>
    <property type="molecule type" value="mRNA"/>
</dbReference>
<sequence>MPRCVGRPDLCFSPPKHLSVAKSNSSIAASVSRLQPQGGFLLSQNGTNIGSGFTPRHAVPRGMQETEAFLISTTRGLPLLLIPLSTDPLRVSGWGMVRSFPSREAISQAVSVGGNLGQYPGFLGQRSLRLSTVHFAPG</sequence>
<dbReference type="AlphaFoldDB" id="Q6ZNT3"/>